<organism evidence="1 2">
    <name type="scientific">Elsinoe ampelina</name>
    <dbReference type="NCBI Taxonomy" id="302913"/>
    <lineage>
        <taxon>Eukaryota</taxon>
        <taxon>Fungi</taxon>
        <taxon>Dikarya</taxon>
        <taxon>Ascomycota</taxon>
        <taxon>Pezizomycotina</taxon>
        <taxon>Dothideomycetes</taxon>
        <taxon>Dothideomycetidae</taxon>
        <taxon>Myriangiales</taxon>
        <taxon>Elsinoaceae</taxon>
        <taxon>Elsinoe</taxon>
    </lineage>
</organism>
<dbReference type="EMBL" id="ML992516">
    <property type="protein sequence ID" value="KAF2219566.1"/>
    <property type="molecule type" value="Genomic_DNA"/>
</dbReference>
<dbReference type="InterPro" id="IPR036047">
    <property type="entry name" value="F-box-like_dom_sf"/>
</dbReference>
<dbReference type="AlphaFoldDB" id="A0A6A6G1F4"/>
<protein>
    <recommendedName>
        <fullName evidence="3">F-box domain-containing protein</fullName>
    </recommendedName>
</protein>
<accession>A0A6A6G1F4</accession>
<evidence type="ECO:0008006" key="3">
    <source>
        <dbReference type="Google" id="ProtNLM"/>
    </source>
</evidence>
<keyword evidence="2" id="KW-1185">Reference proteome</keyword>
<evidence type="ECO:0000313" key="1">
    <source>
        <dbReference type="EMBL" id="KAF2219566.1"/>
    </source>
</evidence>
<reference evidence="2" key="1">
    <citation type="journal article" date="2020" name="Stud. Mycol.">
        <title>101 Dothideomycetes genomes: A test case for predicting lifestyles and emergence of pathogens.</title>
        <authorList>
            <person name="Haridas S."/>
            <person name="Albert R."/>
            <person name="Binder M."/>
            <person name="Bloem J."/>
            <person name="LaButti K."/>
            <person name="Salamov A."/>
            <person name="Andreopoulos B."/>
            <person name="Baker S."/>
            <person name="Barry K."/>
            <person name="Bills G."/>
            <person name="Bluhm B."/>
            <person name="Cannon C."/>
            <person name="Castanera R."/>
            <person name="Culley D."/>
            <person name="Daum C."/>
            <person name="Ezra D."/>
            <person name="Gonzalez J."/>
            <person name="Henrissat B."/>
            <person name="Kuo A."/>
            <person name="Liang C."/>
            <person name="Lipzen A."/>
            <person name="Lutzoni F."/>
            <person name="Magnuson J."/>
            <person name="Mondo S."/>
            <person name="Nolan M."/>
            <person name="Ohm R."/>
            <person name="Pangilinan J."/>
            <person name="Park H.-J."/>
            <person name="Ramirez L."/>
            <person name="Alfaro M."/>
            <person name="Sun H."/>
            <person name="Tritt A."/>
            <person name="Yoshinaga Y."/>
            <person name="Zwiers L.-H."/>
            <person name="Turgeon B."/>
            <person name="Goodwin S."/>
            <person name="Spatafora J."/>
            <person name="Crous P."/>
            <person name="Grigoriev I."/>
        </authorList>
    </citation>
    <scope>NUCLEOTIDE SEQUENCE [LARGE SCALE GENOMIC DNA]</scope>
    <source>
        <strain evidence="2">CECT 20119</strain>
    </source>
</reference>
<sequence length="218" mass="24897">MAIYEPSAAKRKRKRWPKQGATRDYVCAATASLNSHDLPNTSEVMSNPYLVSMILPYVDMKTLLIAGGRVCKDWKAIIDKSSVIQRKLFLKPDTRKRLVECSLDVTLAESPTTSWRHMLVTQPPIKALKVEIHYFITAPGDKGSLEDHRLAEITVRDENGITQGSLMHAMSHGLVGVPNYALKFVSVNYDGDRDDRFQDRIFEWADEDKEETFVWLRR</sequence>
<gene>
    <name evidence="1" type="ORF">BDZ85DRAFT_322339</name>
</gene>
<dbReference type="SUPFAM" id="SSF81383">
    <property type="entry name" value="F-box domain"/>
    <property type="match status" value="1"/>
</dbReference>
<dbReference type="Proteomes" id="UP000799538">
    <property type="component" value="Unassembled WGS sequence"/>
</dbReference>
<name>A0A6A6G1F4_9PEZI</name>
<evidence type="ECO:0000313" key="2">
    <source>
        <dbReference type="Proteomes" id="UP000799538"/>
    </source>
</evidence>
<proteinExistence type="predicted"/>
<dbReference type="OrthoDB" id="3800738at2759"/>